<reference evidence="1 2" key="1">
    <citation type="submission" date="2015-09" db="EMBL/GenBank/DDBJ databases">
        <authorList>
            <consortium name="Pathogen Informatics"/>
        </authorList>
    </citation>
    <scope>NUCLEOTIDE SEQUENCE [LARGE SCALE GENOMIC DNA]</scope>
    <source>
        <strain evidence="1 2">2789STDY5608838</strain>
    </source>
</reference>
<proteinExistence type="predicted"/>
<accession>A0A173YU31</accession>
<organism evidence="1 2">
    <name type="scientific">Blautia obeum</name>
    <dbReference type="NCBI Taxonomy" id="40520"/>
    <lineage>
        <taxon>Bacteria</taxon>
        <taxon>Bacillati</taxon>
        <taxon>Bacillota</taxon>
        <taxon>Clostridia</taxon>
        <taxon>Lachnospirales</taxon>
        <taxon>Lachnospiraceae</taxon>
        <taxon>Blautia</taxon>
    </lineage>
</organism>
<gene>
    <name evidence="1" type="ORF">ERS852395_01008</name>
</gene>
<evidence type="ECO:0000313" key="1">
    <source>
        <dbReference type="EMBL" id="CUN67741.1"/>
    </source>
</evidence>
<name>A0A173YU31_9FIRM</name>
<evidence type="ECO:0000313" key="2">
    <source>
        <dbReference type="Proteomes" id="UP000095447"/>
    </source>
</evidence>
<dbReference type="AlphaFoldDB" id="A0A173YU31"/>
<sequence>MTIGVGSSVVNALFEKGVGYKRKGDKFVEE</sequence>
<protein>
    <submittedName>
        <fullName evidence="1">Uncharacterized protein</fullName>
    </submittedName>
</protein>
<dbReference type="Proteomes" id="UP000095447">
    <property type="component" value="Unassembled WGS sequence"/>
</dbReference>
<dbReference type="EMBL" id="CYZA01000004">
    <property type="protein sequence ID" value="CUN67741.1"/>
    <property type="molecule type" value="Genomic_DNA"/>
</dbReference>